<keyword evidence="2" id="KW-1185">Reference proteome</keyword>
<dbReference type="EMBL" id="LGTC01000001">
    <property type="protein sequence ID" value="KNY27803.1"/>
    <property type="molecule type" value="Genomic_DNA"/>
</dbReference>
<dbReference type="PANTHER" id="PTHR43649:SF12">
    <property type="entry name" value="DIACETYLCHITOBIOSE BINDING PROTEIN DASA"/>
    <property type="match status" value="1"/>
</dbReference>
<dbReference type="Gene3D" id="3.40.190.10">
    <property type="entry name" value="Periplasmic binding protein-like II"/>
    <property type="match status" value="1"/>
</dbReference>
<reference evidence="2" key="1">
    <citation type="submission" date="2015-07" db="EMBL/GenBank/DDBJ databases">
        <title>Near-Complete Genome Sequence of the Cellulolytic Bacterium Bacteroides (Pseudobacteroides) cellulosolvens ATCC 35603.</title>
        <authorList>
            <person name="Dassa B."/>
            <person name="Utturkar S.M."/>
            <person name="Klingeman D.M."/>
            <person name="Hurt R.A."/>
            <person name="Keller M."/>
            <person name="Xu J."/>
            <person name="Reddy Y.H.K."/>
            <person name="Borovok I."/>
            <person name="Grinberg I.R."/>
            <person name="Lamed R."/>
            <person name="Zhivin O."/>
            <person name="Bayer E.A."/>
            <person name="Brown S.D."/>
        </authorList>
    </citation>
    <scope>NUCLEOTIDE SEQUENCE [LARGE SCALE GENOMIC DNA]</scope>
    <source>
        <strain evidence="2">DSM 2933</strain>
    </source>
</reference>
<dbReference type="RefSeq" id="WP_050753493.1">
    <property type="nucleotide sequence ID" value="NZ_LGTC01000001.1"/>
</dbReference>
<comment type="caution">
    <text evidence="1">The sequence shown here is derived from an EMBL/GenBank/DDBJ whole genome shotgun (WGS) entry which is preliminary data.</text>
</comment>
<dbReference type="STRING" id="398512.Bccel_3074"/>
<dbReference type="PROSITE" id="PS51257">
    <property type="entry name" value="PROKAR_LIPOPROTEIN"/>
    <property type="match status" value="1"/>
</dbReference>
<dbReference type="SUPFAM" id="SSF53850">
    <property type="entry name" value="Periplasmic binding protein-like II"/>
    <property type="match status" value="1"/>
</dbReference>
<organism evidence="1 2">
    <name type="scientific">Pseudobacteroides cellulosolvens ATCC 35603 = DSM 2933</name>
    <dbReference type="NCBI Taxonomy" id="398512"/>
    <lineage>
        <taxon>Bacteria</taxon>
        <taxon>Bacillati</taxon>
        <taxon>Bacillota</taxon>
        <taxon>Clostridia</taxon>
        <taxon>Eubacteriales</taxon>
        <taxon>Oscillospiraceae</taxon>
        <taxon>Pseudobacteroides</taxon>
    </lineage>
</organism>
<sequence precursor="true">MVIKTKFILLVGFLLIMLAAVGCKESINDIDNDNYDKTNTNTTQKDVVLEFWTWSPIDEIISKFESDNPGIKINTKLLDYFQCKEEYMKALTNGDGPDVLMFYSDMFGLYTVDGVLQDLLEEPFNAEKYQKDFPRWDGGLSIDNKHLLSLTYTTAPQVTLYRTDVMKENGFPYEPEEMAKYLENPDNILSIATKLKQKNKYIFQWPYDLPNVVRFSMGTFDKDLNSIEHGELMNKALDITKTAFKNKMILNGNLWTEEGQEAIKDNQLVMLLDANPYAVNELEKLAPEQKGLWRLTKPSLGMASWQFDNRISINARSKHKEQAWKFIEYLVTHKTDIIYDKHSIPEYLPARQRLKEDYYIDAYLGNQNILNIFNELGNKMIPYKLTPMDEKANGIYGQGIWDAVERGTNSDEDIKKIFQNINKQLGEEKKHYSING</sequence>
<dbReference type="eggNOG" id="COG1653">
    <property type="taxonomic scope" value="Bacteria"/>
</dbReference>
<dbReference type="PANTHER" id="PTHR43649">
    <property type="entry name" value="ARABINOSE-BINDING PROTEIN-RELATED"/>
    <property type="match status" value="1"/>
</dbReference>
<dbReference type="InterPro" id="IPR006059">
    <property type="entry name" value="SBP"/>
</dbReference>
<accession>A0A0L6JPU5</accession>
<gene>
    <name evidence="1" type="ORF">Bccel_3074</name>
</gene>
<name>A0A0L6JPU5_9FIRM</name>
<dbReference type="Proteomes" id="UP000036923">
    <property type="component" value="Unassembled WGS sequence"/>
</dbReference>
<protein>
    <submittedName>
        <fullName evidence="1">Extracellular solute-binding protein family 1</fullName>
    </submittedName>
</protein>
<dbReference type="AlphaFoldDB" id="A0A0L6JPU5"/>
<proteinExistence type="predicted"/>
<evidence type="ECO:0000313" key="2">
    <source>
        <dbReference type="Proteomes" id="UP000036923"/>
    </source>
</evidence>
<evidence type="ECO:0000313" key="1">
    <source>
        <dbReference type="EMBL" id="KNY27803.1"/>
    </source>
</evidence>
<dbReference type="InterPro" id="IPR050490">
    <property type="entry name" value="Bact_solute-bd_prot1"/>
</dbReference>
<dbReference type="Pfam" id="PF13416">
    <property type="entry name" value="SBP_bac_8"/>
    <property type="match status" value="1"/>
</dbReference>